<feature type="non-terminal residue" evidence="6">
    <location>
        <position position="1"/>
    </location>
</feature>
<sequence>SEIYCRITGHWIAGEWNLISVTLEWVHVVECHYSYNVAELYKPFVKDWHITKKIQVLVTDNARNLISAVNQTGFALIPCFAHRLQLSILHGFKAANTETLFVKYRKIIGHFKHSPIHTSEL</sequence>
<organism evidence="6">
    <name type="scientific">Octopus bimaculoides</name>
    <name type="common">California two-spotted octopus</name>
    <dbReference type="NCBI Taxonomy" id="37653"/>
    <lineage>
        <taxon>Eukaryota</taxon>
        <taxon>Metazoa</taxon>
        <taxon>Spiralia</taxon>
        <taxon>Lophotrochozoa</taxon>
        <taxon>Mollusca</taxon>
        <taxon>Cephalopoda</taxon>
        <taxon>Coleoidea</taxon>
        <taxon>Octopodiformes</taxon>
        <taxon>Octopoda</taxon>
        <taxon>Incirrata</taxon>
        <taxon>Octopodidae</taxon>
        <taxon>Octopus</taxon>
    </lineage>
</organism>
<gene>
    <name evidence="6" type="ORF">OCBIM_22017902mg</name>
</gene>
<dbReference type="InterPro" id="IPR012337">
    <property type="entry name" value="RNaseH-like_sf"/>
</dbReference>
<evidence type="ECO:0008006" key="7">
    <source>
        <dbReference type="Google" id="ProtNLM"/>
    </source>
</evidence>
<evidence type="ECO:0000256" key="1">
    <source>
        <dbReference type="ARBA" id="ARBA00004123"/>
    </source>
</evidence>
<dbReference type="GO" id="GO:0005634">
    <property type="term" value="C:nucleus"/>
    <property type="evidence" value="ECO:0007669"/>
    <property type="project" value="UniProtKB-SubCell"/>
</dbReference>
<evidence type="ECO:0000256" key="3">
    <source>
        <dbReference type="ARBA" id="ARBA00022771"/>
    </source>
</evidence>
<dbReference type="PANTHER" id="PTHR46481">
    <property type="entry name" value="ZINC FINGER BED DOMAIN-CONTAINING PROTEIN 4"/>
    <property type="match status" value="1"/>
</dbReference>
<name>A0A0L8HBZ0_OCTBM</name>
<dbReference type="PANTHER" id="PTHR46481:SF10">
    <property type="entry name" value="ZINC FINGER BED DOMAIN-CONTAINING PROTEIN 39"/>
    <property type="match status" value="1"/>
</dbReference>
<proteinExistence type="predicted"/>
<dbReference type="SUPFAM" id="SSF53098">
    <property type="entry name" value="Ribonuclease H-like"/>
    <property type="match status" value="1"/>
</dbReference>
<evidence type="ECO:0000256" key="2">
    <source>
        <dbReference type="ARBA" id="ARBA00022723"/>
    </source>
</evidence>
<dbReference type="AlphaFoldDB" id="A0A0L8HBZ0"/>
<reference evidence="6" key="1">
    <citation type="submission" date="2015-07" db="EMBL/GenBank/DDBJ databases">
        <title>MeaNS - Measles Nucleotide Surveillance Program.</title>
        <authorList>
            <person name="Tran T."/>
            <person name="Druce J."/>
        </authorList>
    </citation>
    <scope>NUCLEOTIDE SEQUENCE</scope>
    <source>
        <strain evidence="6">UCB-OBI-ISO-001</strain>
        <tissue evidence="6">Gonad</tissue>
    </source>
</reference>
<keyword evidence="2" id="KW-0479">Metal-binding</keyword>
<dbReference type="GO" id="GO:0008270">
    <property type="term" value="F:zinc ion binding"/>
    <property type="evidence" value="ECO:0007669"/>
    <property type="project" value="UniProtKB-KW"/>
</dbReference>
<keyword evidence="5" id="KW-0539">Nucleus</keyword>
<keyword evidence="3" id="KW-0863">Zinc-finger</keyword>
<evidence type="ECO:0000256" key="5">
    <source>
        <dbReference type="ARBA" id="ARBA00023242"/>
    </source>
</evidence>
<evidence type="ECO:0000313" key="6">
    <source>
        <dbReference type="EMBL" id="KOF86838.1"/>
    </source>
</evidence>
<dbReference type="EMBL" id="KQ418556">
    <property type="protein sequence ID" value="KOF86838.1"/>
    <property type="molecule type" value="Genomic_DNA"/>
</dbReference>
<keyword evidence="4" id="KW-0862">Zinc</keyword>
<evidence type="ECO:0000256" key="4">
    <source>
        <dbReference type="ARBA" id="ARBA00022833"/>
    </source>
</evidence>
<protein>
    <recommendedName>
        <fullName evidence="7">DUF659 domain-containing protein</fullName>
    </recommendedName>
</protein>
<comment type="subcellular location">
    <subcellularLocation>
        <location evidence="1">Nucleus</location>
    </subcellularLocation>
</comment>
<dbReference type="InterPro" id="IPR052035">
    <property type="entry name" value="ZnF_BED_domain_contain"/>
</dbReference>
<accession>A0A0L8HBZ0</accession>